<dbReference type="SUPFAM" id="SSF50630">
    <property type="entry name" value="Acid proteases"/>
    <property type="match status" value="1"/>
</dbReference>
<dbReference type="PROSITE" id="PS51767">
    <property type="entry name" value="PEPTIDASE_A1"/>
    <property type="match status" value="1"/>
</dbReference>
<evidence type="ECO:0000256" key="5">
    <source>
        <dbReference type="RuleBase" id="RU000454"/>
    </source>
</evidence>
<dbReference type="Proteomes" id="UP000027361">
    <property type="component" value="Unassembled WGS sequence"/>
</dbReference>
<dbReference type="InterPro" id="IPR021109">
    <property type="entry name" value="Peptidase_aspartic_dom_sf"/>
</dbReference>
<dbReference type="GO" id="GO:0004190">
    <property type="term" value="F:aspartic-type endopeptidase activity"/>
    <property type="evidence" value="ECO:0007669"/>
    <property type="project" value="UniProtKB-KW"/>
</dbReference>
<accession>A0A066W567</accession>
<feature type="non-terminal residue" evidence="7">
    <location>
        <position position="353"/>
    </location>
</feature>
<keyword evidence="5" id="KW-0378">Hydrolase</keyword>
<evidence type="ECO:0000256" key="1">
    <source>
        <dbReference type="ARBA" id="ARBA00007447"/>
    </source>
</evidence>
<evidence type="ECO:0000313" key="8">
    <source>
        <dbReference type="Proteomes" id="UP000027361"/>
    </source>
</evidence>
<feature type="non-terminal residue" evidence="7">
    <location>
        <position position="1"/>
    </location>
</feature>
<gene>
    <name evidence="7" type="ORF">K437DRAFT_208369</name>
</gene>
<evidence type="ECO:0000313" key="7">
    <source>
        <dbReference type="EMBL" id="KDN48846.1"/>
    </source>
</evidence>
<evidence type="ECO:0000256" key="2">
    <source>
        <dbReference type="ARBA" id="ARBA00022750"/>
    </source>
</evidence>
<dbReference type="EMBL" id="JMSN01000023">
    <property type="protein sequence ID" value="KDN48846.1"/>
    <property type="molecule type" value="Genomic_DNA"/>
</dbReference>
<comment type="caution">
    <text evidence="7">The sequence shown here is derived from an EMBL/GenBank/DDBJ whole genome shotgun (WGS) entry which is preliminary data.</text>
</comment>
<dbReference type="HOGENOM" id="CLU_013253_1_1_1"/>
<dbReference type="InParanoid" id="A0A066W567"/>
<dbReference type="AlphaFoldDB" id="A0A066W567"/>
<dbReference type="FunFam" id="2.40.70.10:FF:000008">
    <property type="entry name" value="Cathepsin D"/>
    <property type="match status" value="1"/>
</dbReference>
<reference evidence="7 8" key="1">
    <citation type="submission" date="2014-05" db="EMBL/GenBank/DDBJ databases">
        <title>Draft genome sequence of a rare smut relative, Tilletiaria anomala UBC 951.</title>
        <authorList>
            <consortium name="DOE Joint Genome Institute"/>
            <person name="Toome M."/>
            <person name="Kuo A."/>
            <person name="Henrissat B."/>
            <person name="Lipzen A."/>
            <person name="Tritt A."/>
            <person name="Yoshinaga Y."/>
            <person name="Zane M."/>
            <person name="Barry K."/>
            <person name="Grigoriev I.V."/>
            <person name="Spatafora J.W."/>
            <person name="Aimea M.C."/>
        </authorList>
    </citation>
    <scope>NUCLEOTIDE SEQUENCE [LARGE SCALE GENOMIC DNA]</scope>
    <source>
        <strain evidence="7 8">UBC 951</strain>
    </source>
</reference>
<protein>
    <submittedName>
        <fullName evidence="7">Acid protease</fullName>
    </submittedName>
</protein>
<dbReference type="RefSeq" id="XP_013244212.1">
    <property type="nucleotide sequence ID" value="XM_013388758.1"/>
</dbReference>
<dbReference type="CDD" id="cd05471">
    <property type="entry name" value="pepsin_like"/>
    <property type="match status" value="1"/>
</dbReference>
<proteinExistence type="inferred from homology"/>
<dbReference type="OrthoDB" id="771136at2759"/>
<feature type="active site" evidence="3">
    <location>
        <position position="21"/>
    </location>
</feature>
<dbReference type="PROSITE" id="PS00141">
    <property type="entry name" value="ASP_PROTEASE"/>
    <property type="match status" value="1"/>
</dbReference>
<dbReference type="GeneID" id="25262056"/>
<dbReference type="InterPro" id="IPR034164">
    <property type="entry name" value="Pepsin-like_dom"/>
</dbReference>
<dbReference type="FunCoup" id="A0A066W567">
    <property type="interactions" value="35"/>
</dbReference>
<dbReference type="STRING" id="1037660.A0A066W567"/>
<dbReference type="PANTHER" id="PTHR47966">
    <property type="entry name" value="BETA-SITE APP-CLEAVING ENZYME, ISOFORM A-RELATED"/>
    <property type="match status" value="1"/>
</dbReference>
<dbReference type="GO" id="GO:0006508">
    <property type="term" value="P:proteolysis"/>
    <property type="evidence" value="ECO:0007669"/>
    <property type="project" value="UniProtKB-KW"/>
</dbReference>
<evidence type="ECO:0000256" key="3">
    <source>
        <dbReference type="PIRSR" id="PIRSR601461-1"/>
    </source>
</evidence>
<feature type="disulfide bond" evidence="4">
    <location>
        <begin position="34"/>
        <end position="39"/>
    </location>
</feature>
<dbReference type="InterPro" id="IPR001461">
    <property type="entry name" value="Aspartic_peptidase_A1"/>
</dbReference>
<name>A0A066W567_TILAU</name>
<dbReference type="PRINTS" id="PR00792">
    <property type="entry name" value="PEPSIN"/>
</dbReference>
<sequence length="353" mass="36589">SYYFAQVSFGTPAQNLAIVLDTGSADLWVAASECTSTNCNGLAKFNEGTSSSYQSSSQPFTVTYGQGAVQGHMAADTISLAGYSVASQSFGVATDLADNTIDAPASGLMGMGFQELSAAGVTPFWQVLAKQNKLPTNAFTFQLARNQQVTTATQQSPGGVFTLGEIDSNQYSGSINYVGIPTQIQPFGYWAILLDSIALNGSPIYPNKIAAIDTGTTLIAVPMQIASSLYTSIEGAQPVSELGQGYYAYPCSSTIKLTFTFGGQHYSVNPLDFSAGAVDNAGSYCLGSVFGIDTGNSAPPYIIGDAFLKNVFSVYRANPPSVGFASLKGSSAQTAATTGDLVMATASPSAQSV</sequence>
<evidence type="ECO:0000259" key="6">
    <source>
        <dbReference type="PROSITE" id="PS51767"/>
    </source>
</evidence>
<dbReference type="PANTHER" id="PTHR47966:SF57">
    <property type="entry name" value="PEPTIDASE A1 DOMAIN-CONTAINING PROTEIN"/>
    <property type="match status" value="1"/>
</dbReference>
<dbReference type="InterPro" id="IPR001969">
    <property type="entry name" value="Aspartic_peptidase_AS"/>
</dbReference>
<keyword evidence="8" id="KW-1185">Reference proteome</keyword>
<dbReference type="Pfam" id="PF00026">
    <property type="entry name" value="Asp"/>
    <property type="match status" value="1"/>
</dbReference>
<feature type="domain" description="Peptidase A1" evidence="6">
    <location>
        <begin position="3"/>
        <end position="325"/>
    </location>
</feature>
<keyword evidence="2 5" id="KW-0064">Aspartyl protease</keyword>
<dbReference type="OMA" id="FHINGHA"/>
<keyword evidence="4" id="KW-1015">Disulfide bond</keyword>
<feature type="active site" evidence="3">
    <location>
        <position position="213"/>
    </location>
</feature>
<keyword evidence="5 7" id="KW-0645">Protease</keyword>
<dbReference type="InterPro" id="IPR033121">
    <property type="entry name" value="PEPTIDASE_A1"/>
</dbReference>
<dbReference type="Gene3D" id="2.40.70.10">
    <property type="entry name" value="Acid Proteases"/>
    <property type="match status" value="2"/>
</dbReference>
<organism evidence="7 8">
    <name type="scientific">Tilletiaria anomala (strain ATCC 24038 / CBS 436.72 / UBC 951)</name>
    <dbReference type="NCBI Taxonomy" id="1037660"/>
    <lineage>
        <taxon>Eukaryota</taxon>
        <taxon>Fungi</taxon>
        <taxon>Dikarya</taxon>
        <taxon>Basidiomycota</taxon>
        <taxon>Ustilaginomycotina</taxon>
        <taxon>Exobasidiomycetes</taxon>
        <taxon>Georgefischeriales</taxon>
        <taxon>Tilletiariaceae</taxon>
        <taxon>Tilletiaria</taxon>
    </lineage>
</organism>
<evidence type="ECO:0000256" key="4">
    <source>
        <dbReference type="PIRSR" id="PIRSR601461-2"/>
    </source>
</evidence>
<comment type="similarity">
    <text evidence="1 5">Belongs to the peptidase A1 family.</text>
</comment>